<gene>
    <name evidence="2" type="ORF">K435DRAFT_803621</name>
</gene>
<reference evidence="2 3" key="1">
    <citation type="journal article" date="2019" name="Nat. Ecol. Evol.">
        <title>Megaphylogeny resolves global patterns of mushroom evolution.</title>
        <authorList>
            <person name="Varga T."/>
            <person name="Krizsan K."/>
            <person name="Foldi C."/>
            <person name="Dima B."/>
            <person name="Sanchez-Garcia M."/>
            <person name="Sanchez-Ramirez S."/>
            <person name="Szollosi G.J."/>
            <person name="Szarkandi J.G."/>
            <person name="Papp V."/>
            <person name="Albert L."/>
            <person name="Andreopoulos W."/>
            <person name="Angelini C."/>
            <person name="Antonin V."/>
            <person name="Barry K.W."/>
            <person name="Bougher N.L."/>
            <person name="Buchanan P."/>
            <person name="Buyck B."/>
            <person name="Bense V."/>
            <person name="Catcheside P."/>
            <person name="Chovatia M."/>
            <person name="Cooper J."/>
            <person name="Damon W."/>
            <person name="Desjardin D."/>
            <person name="Finy P."/>
            <person name="Geml J."/>
            <person name="Haridas S."/>
            <person name="Hughes K."/>
            <person name="Justo A."/>
            <person name="Karasinski D."/>
            <person name="Kautmanova I."/>
            <person name="Kiss B."/>
            <person name="Kocsube S."/>
            <person name="Kotiranta H."/>
            <person name="LaButti K.M."/>
            <person name="Lechner B.E."/>
            <person name="Liimatainen K."/>
            <person name="Lipzen A."/>
            <person name="Lukacs Z."/>
            <person name="Mihaltcheva S."/>
            <person name="Morgado L.N."/>
            <person name="Niskanen T."/>
            <person name="Noordeloos M.E."/>
            <person name="Ohm R.A."/>
            <person name="Ortiz-Santana B."/>
            <person name="Ovrebo C."/>
            <person name="Racz N."/>
            <person name="Riley R."/>
            <person name="Savchenko A."/>
            <person name="Shiryaev A."/>
            <person name="Soop K."/>
            <person name="Spirin V."/>
            <person name="Szebenyi C."/>
            <person name="Tomsovsky M."/>
            <person name="Tulloss R.E."/>
            <person name="Uehling J."/>
            <person name="Grigoriev I.V."/>
            <person name="Vagvolgyi C."/>
            <person name="Papp T."/>
            <person name="Martin F.M."/>
            <person name="Miettinen O."/>
            <person name="Hibbett D.S."/>
            <person name="Nagy L.G."/>
        </authorList>
    </citation>
    <scope>NUCLEOTIDE SEQUENCE [LARGE SCALE GENOMIC DNA]</scope>
    <source>
        <strain evidence="2 3">CBS 962.96</strain>
    </source>
</reference>
<accession>A0A4V4HDT7</accession>
<keyword evidence="1" id="KW-1133">Transmembrane helix</keyword>
<evidence type="ECO:0000256" key="1">
    <source>
        <dbReference type="SAM" id="Phobius"/>
    </source>
</evidence>
<protein>
    <submittedName>
        <fullName evidence="2">Uncharacterized protein</fullName>
    </submittedName>
</protein>
<proteinExistence type="predicted"/>
<keyword evidence="1" id="KW-0812">Transmembrane</keyword>
<name>A0A4V4HDT7_DENBC</name>
<feature type="transmembrane region" description="Helical" evidence="1">
    <location>
        <begin position="132"/>
        <end position="155"/>
    </location>
</feature>
<dbReference type="OrthoDB" id="3265563at2759"/>
<feature type="transmembrane region" description="Helical" evidence="1">
    <location>
        <begin position="214"/>
        <end position="236"/>
    </location>
</feature>
<dbReference type="EMBL" id="ML179414">
    <property type="protein sequence ID" value="THU88295.1"/>
    <property type="molecule type" value="Genomic_DNA"/>
</dbReference>
<sequence>MPVPPALLSASISFPSPITGLLSSPVEARPPNAGVRTYYRPSATVDSLNDSCKTPTLYASTPTAPTTIKTNSCEDNTAPKIAFQSSMMFARCRSSYVDVKDGSCGRPSFEELERLEKYGFMPGQDDAEHVRVIFETAFVGVNMITNILITSCNAGRIWIITRRVKAVLRPSVQKKYYNVVAIILESGILYTLFHIILMISIVTVNNIPVTIIPLFMPVAAAVPTVIVVRAGLGVAVENVDIPRRSFHTSSVIAPHITVQLGTVQD</sequence>
<dbReference type="AlphaFoldDB" id="A0A4V4HDT7"/>
<dbReference type="Proteomes" id="UP000297245">
    <property type="component" value="Unassembled WGS sequence"/>
</dbReference>
<evidence type="ECO:0000313" key="3">
    <source>
        <dbReference type="Proteomes" id="UP000297245"/>
    </source>
</evidence>
<keyword evidence="1" id="KW-0472">Membrane</keyword>
<feature type="transmembrane region" description="Helical" evidence="1">
    <location>
        <begin position="176"/>
        <end position="202"/>
    </location>
</feature>
<keyword evidence="3" id="KW-1185">Reference proteome</keyword>
<evidence type="ECO:0000313" key="2">
    <source>
        <dbReference type="EMBL" id="THU88295.1"/>
    </source>
</evidence>
<organism evidence="2 3">
    <name type="scientific">Dendrothele bispora (strain CBS 962.96)</name>
    <dbReference type="NCBI Taxonomy" id="1314807"/>
    <lineage>
        <taxon>Eukaryota</taxon>
        <taxon>Fungi</taxon>
        <taxon>Dikarya</taxon>
        <taxon>Basidiomycota</taxon>
        <taxon>Agaricomycotina</taxon>
        <taxon>Agaricomycetes</taxon>
        <taxon>Agaricomycetidae</taxon>
        <taxon>Agaricales</taxon>
        <taxon>Agaricales incertae sedis</taxon>
        <taxon>Dendrothele</taxon>
    </lineage>
</organism>